<dbReference type="AlphaFoldDB" id="A0A5C7AMJ8"/>
<keyword evidence="1" id="KW-0812">Transmembrane</keyword>
<organism evidence="3 4">
    <name type="scientific">Seonamhaeicola algicola</name>
    <dbReference type="NCBI Taxonomy" id="1719036"/>
    <lineage>
        <taxon>Bacteria</taxon>
        <taxon>Pseudomonadati</taxon>
        <taxon>Bacteroidota</taxon>
        <taxon>Flavobacteriia</taxon>
        <taxon>Flavobacteriales</taxon>
        <taxon>Flavobacteriaceae</taxon>
    </lineage>
</organism>
<dbReference type="RefSeq" id="WP_147135695.1">
    <property type="nucleotide sequence ID" value="NZ_VOSC01000025.1"/>
</dbReference>
<dbReference type="InterPro" id="IPR025646">
    <property type="entry name" value="DUF4350"/>
</dbReference>
<sequence>MNKTLKIYLAILVVLFAAVIFIDLTKPKPVDWTATYNEEDKIPYGTYILHNELKTLFPNSTVKNIKTTPYQYFNPSFNTADSVYTKTGTYIQIKNFSQVDDISAQELLDFAMHGNTVFISSNYPPQKILDSLAIKVKNHYNFKGKASLSFSNKYLKNDSITIKKGLSNYYFSKLNKENTTVLGYQKFDTINRINYVKIAHGKGHVFIHLQPVVFTNYHLLKNNHSKYAAGVLSYLQTPKTVFYDSPNKVGANLSRSPMRFILSKPALRSAWYLALITLILFMIFNAKRRQRIVKVIKPLENSTVEFTKTIGNLYYETKDHNTIIEKKITYFFEHLRRKYFISTEVLDDKFVKNLSLKTNKPKDKIAPLITLILNLKAKNLCTETDLLALNKAIEDFYTA</sequence>
<proteinExistence type="predicted"/>
<dbReference type="Pfam" id="PF14258">
    <property type="entry name" value="DUF4350"/>
    <property type="match status" value="1"/>
</dbReference>
<evidence type="ECO:0000256" key="1">
    <source>
        <dbReference type="SAM" id="Phobius"/>
    </source>
</evidence>
<evidence type="ECO:0000313" key="4">
    <source>
        <dbReference type="Proteomes" id="UP000321790"/>
    </source>
</evidence>
<dbReference type="EMBL" id="VOSC01000025">
    <property type="protein sequence ID" value="TXE09970.1"/>
    <property type="molecule type" value="Genomic_DNA"/>
</dbReference>
<feature type="transmembrane region" description="Helical" evidence="1">
    <location>
        <begin position="269"/>
        <end position="286"/>
    </location>
</feature>
<keyword evidence="1" id="KW-1133">Transmembrane helix</keyword>
<keyword evidence="4" id="KW-1185">Reference proteome</keyword>
<gene>
    <name evidence="3" type="ORF">FUA26_10845</name>
</gene>
<evidence type="ECO:0000259" key="2">
    <source>
        <dbReference type="Pfam" id="PF14258"/>
    </source>
</evidence>
<accession>A0A5C7AMJ8</accession>
<feature type="transmembrane region" description="Helical" evidence="1">
    <location>
        <begin position="7"/>
        <end position="24"/>
    </location>
</feature>
<reference evidence="4" key="1">
    <citation type="submission" date="2019-08" db="EMBL/GenBank/DDBJ databases">
        <title>Seonamhaeicola sediminis sp. nov., isolated from marine sediment.</title>
        <authorList>
            <person name="Cao W.R."/>
        </authorList>
    </citation>
    <scope>NUCLEOTIDE SEQUENCE [LARGE SCALE GENOMIC DNA]</scope>
    <source>
        <strain evidence="4">Gy8</strain>
    </source>
</reference>
<keyword evidence="1" id="KW-0472">Membrane</keyword>
<dbReference type="OrthoDB" id="1111222at2"/>
<dbReference type="Proteomes" id="UP000321790">
    <property type="component" value="Unassembled WGS sequence"/>
</dbReference>
<protein>
    <submittedName>
        <fullName evidence="3">DUF4350 domain-containing protein</fullName>
    </submittedName>
</protein>
<evidence type="ECO:0000313" key="3">
    <source>
        <dbReference type="EMBL" id="TXE09970.1"/>
    </source>
</evidence>
<comment type="caution">
    <text evidence="3">The sequence shown here is derived from an EMBL/GenBank/DDBJ whole genome shotgun (WGS) entry which is preliminary data.</text>
</comment>
<feature type="domain" description="DUF4350" evidence="2">
    <location>
        <begin position="71"/>
        <end position="232"/>
    </location>
</feature>
<name>A0A5C7AMJ8_9FLAO</name>